<dbReference type="Proteomes" id="UP001280121">
    <property type="component" value="Unassembled WGS sequence"/>
</dbReference>
<dbReference type="Pfam" id="PF13960">
    <property type="entry name" value="DUF4218"/>
    <property type="match status" value="1"/>
</dbReference>
<dbReference type="PANTHER" id="PTHR48258:SF3">
    <property type="entry name" value="FK506-BINDING PROTEIN 4-LIKE ISOFORM X1"/>
    <property type="match status" value="1"/>
</dbReference>
<dbReference type="PANTHER" id="PTHR48258">
    <property type="entry name" value="DUF4218 DOMAIN-CONTAINING PROTEIN-RELATED"/>
    <property type="match status" value="1"/>
</dbReference>
<accession>A0AAD9X5P7</accession>
<gene>
    <name evidence="3" type="ORF">Ddye_013120</name>
</gene>
<reference evidence="3" key="1">
    <citation type="journal article" date="2023" name="Plant J.">
        <title>Genome sequences and population genomics provide insights into the demographic history, inbreeding, and mutation load of two 'living fossil' tree species of Dipteronia.</title>
        <authorList>
            <person name="Feng Y."/>
            <person name="Comes H.P."/>
            <person name="Chen J."/>
            <person name="Zhu S."/>
            <person name="Lu R."/>
            <person name="Zhang X."/>
            <person name="Li P."/>
            <person name="Qiu J."/>
            <person name="Olsen K.M."/>
            <person name="Qiu Y."/>
        </authorList>
    </citation>
    <scope>NUCLEOTIDE SEQUENCE</scope>
    <source>
        <strain evidence="3">KIB01</strain>
    </source>
</reference>
<dbReference type="Pfam" id="PF03004">
    <property type="entry name" value="Transposase_24"/>
    <property type="match status" value="1"/>
</dbReference>
<dbReference type="EMBL" id="JANJYI010000004">
    <property type="protein sequence ID" value="KAK2653264.1"/>
    <property type="molecule type" value="Genomic_DNA"/>
</dbReference>
<evidence type="ECO:0000313" key="4">
    <source>
        <dbReference type="Proteomes" id="UP001280121"/>
    </source>
</evidence>
<dbReference type="AlphaFoldDB" id="A0AAD9X5P7"/>
<evidence type="ECO:0000256" key="1">
    <source>
        <dbReference type="SAM" id="MobiDB-lite"/>
    </source>
</evidence>
<evidence type="ECO:0000259" key="2">
    <source>
        <dbReference type="Pfam" id="PF13960"/>
    </source>
</evidence>
<name>A0AAD9X5P7_9ROSI</name>
<proteinExistence type="predicted"/>
<evidence type="ECO:0000313" key="3">
    <source>
        <dbReference type="EMBL" id="KAK2653264.1"/>
    </source>
</evidence>
<protein>
    <recommendedName>
        <fullName evidence="2">DUF4218 domain-containing protein</fullName>
    </recommendedName>
</protein>
<dbReference type="InterPro" id="IPR004252">
    <property type="entry name" value="Probable_transposase_24"/>
</dbReference>
<sequence length="303" mass="34811">MHIEKNVCDNVLGTIFNIDGQSKDSLNARFDLQSMGIRNELHHVNIDGKITLPATCYTLTNDDKKNIANIPSRFFFDIMIHLPIHLDWEAKVVEPVQYMWMYLVEMCLRKLKGYVRNKARPEGSIAKGYLADECVTFCSRYMDGVETKFNKSERNYDDSNNEAPPSNAEPKVVQGSSGGKRKGRGKAKDVTLGHGLEEKSAINKNIRDDVDMHHTAGSVPIAKYKSEEMEKIRKEPCPIECFKKFHVRKNSKAWTNEKAKELYVCIVFLQIRNFLIFCKILVNEWDIYREIVGEPSHGNQFTK</sequence>
<feature type="domain" description="DUF4218" evidence="2">
    <location>
        <begin position="72"/>
        <end position="155"/>
    </location>
</feature>
<dbReference type="InterPro" id="IPR025452">
    <property type="entry name" value="DUF4218"/>
</dbReference>
<keyword evidence="4" id="KW-1185">Reference proteome</keyword>
<organism evidence="3 4">
    <name type="scientific">Dipteronia dyeriana</name>
    <dbReference type="NCBI Taxonomy" id="168575"/>
    <lineage>
        <taxon>Eukaryota</taxon>
        <taxon>Viridiplantae</taxon>
        <taxon>Streptophyta</taxon>
        <taxon>Embryophyta</taxon>
        <taxon>Tracheophyta</taxon>
        <taxon>Spermatophyta</taxon>
        <taxon>Magnoliopsida</taxon>
        <taxon>eudicotyledons</taxon>
        <taxon>Gunneridae</taxon>
        <taxon>Pentapetalae</taxon>
        <taxon>rosids</taxon>
        <taxon>malvids</taxon>
        <taxon>Sapindales</taxon>
        <taxon>Sapindaceae</taxon>
        <taxon>Hippocastanoideae</taxon>
        <taxon>Acereae</taxon>
        <taxon>Dipteronia</taxon>
    </lineage>
</organism>
<comment type="caution">
    <text evidence="3">The sequence shown here is derived from an EMBL/GenBank/DDBJ whole genome shotgun (WGS) entry which is preliminary data.</text>
</comment>
<feature type="region of interest" description="Disordered" evidence="1">
    <location>
        <begin position="151"/>
        <end position="190"/>
    </location>
</feature>